<feature type="transmembrane region" description="Helical" evidence="8">
    <location>
        <begin position="117"/>
        <end position="137"/>
    </location>
</feature>
<feature type="transmembrane region" description="Helical" evidence="8">
    <location>
        <begin position="64"/>
        <end position="84"/>
    </location>
</feature>
<feature type="transmembrane region" description="Helical" evidence="8">
    <location>
        <begin position="411"/>
        <end position="435"/>
    </location>
</feature>
<evidence type="ECO:0000256" key="5">
    <source>
        <dbReference type="ARBA" id="ARBA00022970"/>
    </source>
</evidence>
<comment type="similarity">
    <text evidence="2">Belongs to the SLC43A transporter (TC 2.A.1.44) family.</text>
</comment>
<feature type="transmembrane region" description="Helical" evidence="8">
    <location>
        <begin position="183"/>
        <end position="203"/>
    </location>
</feature>
<feature type="transmembrane region" description="Helical" evidence="8">
    <location>
        <begin position="287"/>
        <end position="307"/>
    </location>
</feature>
<evidence type="ECO:0000256" key="2">
    <source>
        <dbReference type="ARBA" id="ARBA00006595"/>
    </source>
</evidence>
<keyword evidence="6 8" id="KW-1133">Transmembrane helix</keyword>
<feature type="transmembrane region" description="Helical" evidence="8">
    <location>
        <begin position="353"/>
        <end position="373"/>
    </location>
</feature>
<evidence type="ECO:0000256" key="3">
    <source>
        <dbReference type="ARBA" id="ARBA00022448"/>
    </source>
</evidence>
<feature type="transmembrane region" description="Helical" evidence="8">
    <location>
        <begin position="327"/>
        <end position="346"/>
    </location>
</feature>
<dbReference type="SUPFAM" id="SSF103473">
    <property type="entry name" value="MFS general substrate transporter"/>
    <property type="match status" value="1"/>
</dbReference>
<dbReference type="Gene3D" id="1.20.1250.20">
    <property type="entry name" value="MFS general substrate transporter like domains"/>
    <property type="match status" value="1"/>
</dbReference>
<feature type="transmembrane region" description="Helical" evidence="8">
    <location>
        <begin position="149"/>
        <end position="171"/>
    </location>
</feature>
<evidence type="ECO:0008006" key="11">
    <source>
        <dbReference type="Google" id="ProtNLM"/>
    </source>
</evidence>
<proteinExistence type="inferred from homology"/>
<name>A0A6G0XVI2_9STRA</name>
<evidence type="ECO:0000313" key="9">
    <source>
        <dbReference type="EMBL" id="KAF0744468.1"/>
    </source>
</evidence>
<dbReference type="EMBL" id="VJMJ01000009">
    <property type="protein sequence ID" value="KAF0744468.1"/>
    <property type="molecule type" value="Genomic_DNA"/>
</dbReference>
<accession>A0A6G0XVI2</accession>
<protein>
    <recommendedName>
        <fullName evidence="11">Major facilitator superfamily (MFS) profile domain-containing protein</fullName>
    </recommendedName>
</protein>
<comment type="subcellular location">
    <subcellularLocation>
        <location evidence="1">Membrane</location>
        <topology evidence="1">Multi-pass membrane protein</topology>
    </subcellularLocation>
</comment>
<keyword evidence="10" id="KW-1185">Reference proteome</keyword>
<feature type="transmembrane region" description="Helical" evidence="8">
    <location>
        <begin position="441"/>
        <end position="460"/>
    </location>
</feature>
<dbReference type="GO" id="GO:0016020">
    <property type="term" value="C:membrane"/>
    <property type="evidence" value="ECO:0007669"/>
    <property type="project" value="UniProtKB-SubCell"/>
</dbReference>
<feature type="transmembrane region" description="Helical" evidence="8">
    <location>
        <begin position="379"/>
        <end position="399"/>
    </location>
</feature>
<dbReference type="InterPro" id="IPR036259">
    <property type="entry name" value="MFS_trans_sf"/>
</dbReference>
<organism evidence="9 10">
    <name type="scientific">Aphanomyces euteiches</name>
    <dbReference type="NCBI Taxonomy" id="100861"/>
    <lineage>
        <taxon>Eukaryota</taxon>
        <taxon>Sar</taxon>
        <taxon>Stramenopiles</taxon>
        <taxon>Oomycota</taxon>
        <taxon>Saprolegniomycetes</taxon>
        <taxon>Saprolegniales</taxon>
        <taxon>Verrucalvaceae</taxon>
        <taxon>Aphanomyces</taxon>
    </lineage>
</organism>
<keyword evidence="7 8" id="KW-0472">Membrane</keyword>
<feature type="transmembrane region" description="Helical" evidence="8">
    <location>
        <begin position="9"/>
        <end position="32"/>
    </location>
</feature>
<keyword evidence="4 8" id="KW-0812">Transmembrane</keyword>
<reference evidence="9 10" key="1">
    <citation type="submission" date="2019-07" db="EMBL/GenBank/DDBJ databases">
        <title>Genomics analysis of Aphanomyces spp. identifies a new class of oomycete effector associated with host adaptation.</title>
        <authorList>
            <person name="Gaulin E."/>
        </authorList>
    </citation>
    <scope>NUCLEOTIDE SEQUENCE [LARGE SCALE GENOMIC DNA]</scope>
    <source>
        <strain evidence="9 10">ATCC 201684</strain>
    </source>
</reference>
<feature type="transmembrane region" description="Helical" evidence="8">
    <location>
        <begin position="91"/>
        <end position="111"/>
    </location>
</feature>
<comment type="caution">
    <text evidence="9">The sequence shown here is derived from an EMBL/GenBank/DDBJ whole genome shotgun (WGS) entry which is preliminary data.</text>
</comment>
<evidence type="ECO:0000313" key="10">
    <source>
        <dbReference type="Proteomes" id="UP000481153"/>
    </source>
</evidence>
<evidence type="ECO:0000256" key="1">
    <source>
        <dbReference type="ARBA" id="ARBA00004141"/>
    </source>
</evidence>
<gene>
    <name evidence="9" type="ORF">Ae201684_000945</name>
</gene>
<dbReference type="PANTHER" id="PTHR20772">
    <property type="entry name" value="PROTEIN FMP42"/>
    <property type="match status" value="1"/>
</dbReference>
<dbReference type="AlphaFoldDB" id="A0A6G0XVI2"/>
<dbReference type="Proteomes" id="UP000481153">
    <property type="component" value="Unassembled WGS sequence"/>
</dbReference>
<dbReference type="PANTHER" id="PTHR20772:SF2">
    <property type="entry name" value="PROTEIN FMP42"/>
    <property type="match status" value="1"/>
</dbReference>
<keyword evidence="5" id="KW-0029">Amino-acid transport</keyword>
<sequence length="511" mass="56409">MKGQPVRPLAVALVVVVLVTDILYAGLIFGWAPMLLLLQEENQYGELCLIPDERCADQDSRLNMIYTIASVAVNISSLPVGCILDYFGPKYSIILAAMLEISGLFLMGAADSMTFDVFLPAYTLCAVGGCITMMASYPSSFLIMSHQTAILAAISCLFDSSSVMLLVMYGAHASFGFTRQDLFFGFGFISIGVYALLVVLWHFNENFLPDQVDSTASTDMTFNSPLLQPRARRNSMRESVEQYGSLSEEALLDHRDTTAVVELYKTGQADNELATFSLGKQVRTFEFAFLLVYSSIHVLRANLYIGTNNKLLENYGDASRDYLYTKIFSFILPLGFLFVPFIDFFVEKKGLAVSLHIATGLGVLFNVLAMVPILSLQSVVFILFTGFRAFLYAAISAFAAKIFGLANLGKIVGLTFSCGSIVSLLQIPAVVYSNAVGSLDLVYTISILLCLALVPLTEWYRRRAERRIRHHSKVWKALGESSSSMKGLQYRRSPCLPSPAAARRSFVEHQP</sequence>
<keyword evidence="3" id="KW-0813">Transport</keyword>
<evidence type="ECO:0000256" key="8">
    <source>
        <dbReference type="SAM" id="Phobius"/>
    </source>
</evidence>
<dbReference type="InterPro" id="IPR052599">
    <property type="entry name" value="SLC43A_AATransporter"/>
</dbReference>
<evidence type="ECO:0000256" key="7">
    <source>
        <dbReference type="ARBA" id="ARBA00023136"/>
    </source>
</evidence>
<evidence type="ECO:0000256" key="6">
    <source>
        <dbReference type="ARBA" id="ARBA00022989"/>
    </source>
</evidence>
<dbReference type="VEuPathDB" id="FungiDB:AeMF1_010417"/>
<dbReference type="GO" id="GO:0006865">
    <property type="term" value="P:amino acid transport"/>
    <property type="evidence" value="ECO:0007669"/>
    <property type="project" value="UniProtKB-KW"/>
</dbReference>
<evidence type="ECO:0000256" key="4">
    <source>
        <dbReference type="ARBA" id="ARBA00022692"/>
    </source>
</evidence>